<comment type="caution">
    <text evidence="1">The sequence shown here is derived from an EMBL/GenBank/DDBJ whole genome shotgun (WGS) entry which is preliminary data.</text>
</comment>
<dbReference type="Proteomes" id="UP000658320">
    <property type="component" value="Unassembled WGS sequence"/>
</dbReference>
<reference evidence="1" key="1">
    <citation type="journal article" date="2014" name="Int. J. Syst. Evol. Microbiol.">
        <title>Complete genome sequence of Corynebacterium casei LMG S-19264T (=DSM 44701T), isolated from a smear-ripened cheese.</title>
        <authorList>
            <consortium name="US DOE Joint Genome Institute (JGI-PGF)"/>
            <person name="Walter F."/>
            <person name="Albersmeier A."/>
            <person name="Kalinowski J."/>
            <person name="Ruckert C."/>
        </authorList>
    </citation>
    <scope>NUCLEOTIDE SEQUENCE</scope>
    <source>
        <strain evidence="1">JCM 4346</strain>
    </source>
</reference>
<organism evidence="1 2">
    <name type="scientific">Streptomyces aurantiogriseus</name>
    <dbReference type="NCBI Taxonomy" id="66870"/>
    <lineage>
        <taxon>Bacteria</taxon>
        <taxon>Bacillati</taxon>
        <taxon>Actinomycetota</taxon>
        <taxon>Actinomycetes</taxon>
        <taxon>Kitasatosporales</taxon>
        <taxon>Streptomycetaceae</taxon>
        <taxon>Streptomyces</taxon>
    </lineage>
</organism>
<reference evidence="1" key="2">
    <citation type="submission" date="2020-09" db="EMBL/GenBank/DDBJ databases">
        <authorList>
            <person name="Sun Q."/>
            <person name="Ohkuma M."/>
        </authorList>
    </citation>
    <scope>NUCLEOTIDE SEQUENCE</scope>
    <source>
        <strain evidence="1">JCM 4346</strain>
    </source>
</reference>
<name>A0A918C635_9ACTN</name>
<evidence type="ECO:0000313" key="1">
    <source>
        <dbReference type="EMBL" id="GGR05723.1"/>
    </source>
</evidence>
<accession>A0A918C635</accession>
<evidence type="ECO:0000313" key="2">
    <source>
        <dbReference type="Proteomes" id="UP000658320"/>
    </source>
</evidence>
<keyword evidence="2" id="KW-1185">Reference proteome</keyword>
<sequence length="79" mass="8675">MALGRDTLKVLGFLQHALGFRYGQIGRFATGSLDICQLPKTSDERLSRSARRVSHHTLLGCFRSDLWITLPGGAANCSK</sequence>
<dbReference type="EMBL" id="BMSX01000004">
    <property type="protein sequence ID" value="GGR05723.1"/>
    <property type="molecule type" value="Genomic_DNA"/>
</dbReference>
<dbReference type="AlphaFoldDB" id="A0A918C635"/>
<gene>
    <name evidence="1" type="ORF">GCM10010251_21760</name>
</gene>
<proteinExistence type="predicted"/>
<protein>
    <submittedName>
        <fullName evidence="1">Uncharacterized protein</fullName>
    </submittedName>
</protein>